<dbReference type="EMBL" id="AEIG01000026">
    <property type="protein sequence ID" value="EGG29929.1"/>
    <property type="molecule type" value="Genomic_DNA"/>
</dbReference>
<dbReference type="Pfam" id="PF12802">
    <property type="entry name" value="MarR_2"/>
    <property type="match status" value="1"/>
</dbReference>
<dbReference type="SUPFAM" id="SSF46785">
    <property type="entry name" value="Winged helix' DNA-binding domain"/>
    <property type="match status" value="1"/>
</dbReference>
<dbReference type="PROSITE" id="PS50995">
    <property type="entry name" value="HTH_MARR_2"/>
    <property type="match status" value="1"/>
</dbReference>
<comment type="caution">
    <text evidence="2">The sequence shown here is derived from an EMBL/GenBank/DDBJ whole genome shotgun (WGS) entry which is preliminary data.</text>
</comment>
<dbReference type="PANTHER" id="PTHR33164">
    <property type="entry name" value="TRANSCRIPTIONAL REGULATOR, MARR FAMILY"/>
    <property type="match status" value="1"/>
</dbReference>
<protein>
    <submittedName>
        <fullName evidence="2">Transcriptional regulator, MarR family</fullName>
    </submittedName>
</protein>
<dbReference type="Gene3D" id="1.10.10.10">
    <property type="entry name" value="Winged helix-like DNA-binding domain superfamily/Winged helix DNA-binding domain"/>
    <property type="match status" value="1"/>
</dbReference>
<keyword evidence="3" id="KW-1185">Reference proteome</keyword>
<dbReference type="STRING" id="2518989.IMCC3088_1076"/>
<dbReference type="InterPro" id="IPR036390">
    <property type="entry name" value="WH_DNA-bd_sf"/>
</dbReference>
<dbReference type="GO" id="GO:0003700">
    <property type="term" value="F:DNA-binding transcription factor activity"/>
    <property type="evidence" value="ECO:0007669"/>
    <property type="project" value="InterPro"/>
</dbReference>
<feature type="domain" description="HTH marR-type" evidence="1">
    <location>
        <begin position="3"/>
        <end position="137"/>
    </location>
</feature>
<dbReference type="Proteomes" id="UP000005615">
    <property type="component" value="Unassembled WGS sequence"/>
</dbReference>
<accession>F3L0Y4</accession>
<reference evidence="2 3" key="1">
    <citation type="journal article" date="2011" name="J. Bacteriol.">
        <title>Genome sequence of strain IMCC3088, a proteorhodopsin-containing marine bacterium belonging to the OM60/NOR5 clade.</title>
        <authorList>
            <person name="Jang Y."/>
            <person name="Oh H.M."/>
            <person name="Kang I."/>
            <person name="Lee K."/>
            <person name="Yang S.J."/>
            <person name="Cho J.C."/>
        </authorList>
    </citation>
    <scope>NUCLEOTIDE SEQUENCE [LARGE SCALE GENOMIC DNA]</scope>
    <source>
        <strain evidence="2 3">IMCC3088</strain>
    </source>
</reference>
<organism evidence="2 3">
    <name type="scientific">Aequoribacter fuscus</name>
    <dbReference type="NCBI Taxonomy" id="2518989"/>
    <lineage>
        <taxon>Bacteria</taxon>
        <taxon>Pseudomonadati</taxon>
        <taxon>Pseudomonadota</taxon>
        <taxon>Gammaproteobacteria</taxon>
        <taxon>Cellvibrionales</taxon>
        <taxon>Halieaceae</taxon>
        <taxon>Aequoribacter</taxon>
    </lineage>
</organism>
<dbReference type="RefSeq" id="WP_009575366.1">
    <property type="nucleotide sequence ID" value="NZ_AEIG01000026.1"/>
</dbReference>
<dbReference type="InterPro" id="IPR036388">
    <property type="entry name" value="WH-like_DNA-bd_sf"/>
</dbReference>
<dbReference type="SMART" id="SM00347">
    <property type="entry name" value="HTH_MARR"/>
    <property type="match status" value="1"/>
</dbReference>
<dbReference type="PRINTS" id="PR00598">
    <property type="entry name" value="HTHMARR"/>
</dbReference>
<dbReference type="AlphaFoldDB" id="F3L0Y4"/>
<proteinExistence type="predicted"/>
<sequence length="149" mass="16628">MLDRVLPRTLLALGRAFEKRALSALYADGHLGLRPSHFAVFSYIGLGTVRVSELADRAQQTQQGMGKTLRELEQMGYIERAIDSQDRRAKAIKLTKNGRKVAEHIAKTFSAIRAEQAEQLGQKDYETFVALLDKLVGVTGLETPAPFWK</sequence>
<evidence type="ECO:0000259" key="1">
    <source>
        <dbReference type="PROSITE" id="PS50995"/>
    </source>
</evidence>
<dbReference type="OrthoDB" id="7427954at2"/>
<dbReference type="InterPro" id="IPR000835">
    <property type="entry name" value="HTH_MarR-typ"/>
</dbReference>
<name>F3L0Y4_9GAMM</name>
<evidence type="ECO:0000313" key="3">
    <source>
        <dbReference type="Proteomes" id="UP000005615"/>
    </source>
</evidence>
<gene>
    <name evidence="2" type="ORF">IMCC3088_1076</name>
</gene>
<dbReference type="GO" id="GO:0006950">
    <property type="term" value="P:response to stress"/>
    <property type="evidence" value="ECO:0007669"/>
    <property type="project" value="TreeGrafter"/>
</dbReference>
<dbReference type="eggNOG" id="COG1846">
    <property type="taxonomic scope" value="Bacteria"/>
</dbReference>
<dbReference type="InterPro" id="IPR039422">
    <property type="entry name" value="MarR/SlyA-like"/>
</dbReference>
<dbReference type="PANTHER" id="PTHR33164:SF43">
    <property type="entry name" value="HTH-TYPE TRANSCRIPTIONAL REPRESSOR YETL"/>
    <property type="match status" value="1"/>
</dbReference>
<evidence type="ECO:0000313" key="2">
    <source>
        <dbReference type="EMBL" id="EGG29929.1"/>
    </source>
</evidence>